<dbReference type="Gene3D" id="3.30.720.110">
    <property type="match status" value="1"/>
</dbReference>
<dbReference type="PANTHER" id="PTHR34109:SF1">
    <property type="entry name" value="VOC DOMAIN-CONTAINING PROTEIN"/>
    <property type="match status" value="1"/>
</dbReference>
<proteinExistence type="predicted"/>
<protein>
    <submittedName>
        <fullName evidence="2">VOC family protein</fullName>
    </submittedName>
</protein>
<gene>
    <name evidence="2" type="ORF">H8L32_22060</name>
</gene>
<dbReference type="PANTHER" id="PTHR34109">
    <property type="entry name" value="BNAUNNG04460D PROTEIN-RELATED"/>
    <property type="match status" value="1"/>
</dbReference>
<sequence length="143" mass="15647">MSQSYRTPSDIHPSLTYDDAPAAVDWLVRAFGFTCRFVVPGEGNRIEHSELSLGTGVVMVSSPKAETHHVSPRSLTGISQALSVYVADPDAHHAVAIAAGAKLVRPLQTEEYGARGYMVLDPEGHLWYFGNYRPGEYWQDAAT</sequence>
<accession>A0ABR6ZWA7</accession>
<comment type="caution">
    <text evidence="2">The sequence shown here is derived from an EMBL/GenBank/DDBJ whole genome shotgun (WGS) entry which is preliminary data.</text>
</comment>
<evidence type="ECO:0000313" key="2">
    <source>
        <dbReference type="EMBL" id="MBC3920164.1"/>
    </source>
</evidence>
<dbReference type="InterPro" id="IPR004360">
    <property type="entry name" value="Glyas_Fos-R_dOase_dom"/>
</dbReference>
<keyword evidence="3" id="KW-1185">Reference proteome</keyword>
<dbReference type="PROSITE" id="PS51819">
    <property type="entry name" value="VOC"/>
    <property type="match status" value="1"/>
</dbReference>
<dbReference type="Pfam" id="PF00903">
    <property type="entry name" value="Glyoxalase"/>
    <property type="match status" value="1"/>
</dbReference>
<dbReference type="InterPro" id="IPR037523">
    <property type="entry name" value="VOC_core"/>
</dbReference>
<feature type="domain" description="VOC" evidence="1">
    <location>
        <begin position="9"/>
        <end position="132"/>
    </location>
</feature>
<dbReference type="InterPro" id="IPR029068">
    <property type="entry name" value="Glyas_Bleomycin-R_OHBP_Dase"/>
</dbReference>
<dbReference type="SUPFAM" id="SSF54593">
    <property type="entry name" value="Glyoxalase/Bleomycin resistance protein/Dihydroxybiphenyl dioxygenase"/>
    <property type="match status" value="1"/>
</dbReference>
<dbReference type="EMBL" id="JACOGF010000014">
    <property type="protein sequence ID" value="MBC3920164.1"/>
    <property type="molecule type" value="Genomic_DNA"/>
</dbReference>
<dbReference type="Proteomes" id="UP000650424">
    <property type="component" value="Unassembled WGS sequence"/>
</dbReference>
<name>A0ABR6ZWA7_9BURK</name>
<dbReference type="RefSeq" id="WP_186949453.1">
    <property type="nucleotide sequence ID" value="NZ_JACOGF010000014.1"/>
</dbReference>
<evidence type="ECO:0000259" key="1">
    <source>
        <dbReference type="PROSITE" id="PS51819"/>
    </source>
</evidence>
<organism evidence="2 3">
    <name type="scientific">Undibacterium hunanense</name>
    <dbReference type="NCBI Taxonomy" id="2762292"/>
    <lineage>
        <taxon>Bacteria</taxon>
        <taxon>Pseudomonadati</taxon>
        <taxon>Pseudomonadota</taxon>
        <taxon>Betaproteobacteria</taxon>
        <taxon>Burkholderiales</taxon>
        <taxon>Oxalobacteraceae</taxon>
        <taxon>Undibacterium</taxon>
    </lineage>
</organism>
<evidence type="ECO:0000313" key="3">
    <source>
        <dbReference type="Proteomes" id="UP000650424"/>
    </source>
</evidence>
<reference evidence="2 3" key="1">
    <citation type="submission" date="2020-08" db="EMBL/GenBank/DDBJ databases">
        <title>Novel species isolated from subtropical streams in China.</title>
        <authorList>
            <person name="Lu H."/>
        </authorList>
    </citation>
    <scope>NUCLEOTIDE SEQUENCE [LARGE SCALE GENOMIC DNA]</scope>
    <source>
        <strain evidence="2 3">CY18W</strain>
    </source>
</reference>
<dbReference type="Gene3D" id="3.30.720.120">
    <property type="match status" value="1"/>
</dbReference>